<keyword evidence="3 7" id="KW-0479">Metal-binding</keyword>
<reference evidence="9" key="1">
    <citation type="submission" date="2017-01" db="EMBL/GenBank/DDBJ databases">
        <title>A deep insight into the sialotranscriptome of adult male and female Cluex tarsalis mosquitoes.</title>
        <authorList>
            <person name="Ribeiro J.M."/>
            <person name="Moreira F."/>
            <person name="Bernard K.A."/>
            <person name="Calvo E."/>
        </authorList>
    </citation>
    <scope>NUCLEOTIDE SEQUENCE</scope>
    <source>
        <strain evidence="9">Kern County</strain>
        <tissue evidence="9">Salivary glands</tissue>
    </source>
</reference>
<protein>
    <submittedName>
        <fullName evidence="9">Putative oligopeptidase a</fullName>
    </submittedName>
</protein>
<proteinExistence type="inferred from homology"/>
<dbReference type="GO" id="GO:0006508">
    <property type="term" value="P:proteolysis"/>
    <property type="evidence" value="ECO:0007669"/>
    <property type="project" value="UniProtKB-KW"/>
</dbReference>
<feature type="domain" description="Peptidase M3A/M3B catalytic" evidence="8">
    <location>
        <begin position="265"/>
        <end position="722"/>
    </location>
</feature>
<keyword evidence="2 7" id="KW-0645">Protease</keyword>
<evidence type="ECO:0000256" key="7">
    <source>
        <dbReference type="RuleBase" id="RU003435"/>
    </source>
</evidence>
<sequence length="746" mass="83533">MAVSFCGKRLLLTRSSLLAANPRRHGYIVLVPEIGEDLPERNPLTKSENGLPEFNSVTIERCVGTIGQQAIAVEKSLKELEAKLSAAGKGQVDVIRDVLVTLELSGAPLETTWGVAKTLYLGNSSKMPTKSYMTIHERARNARRSKFNSVPVYEALRGVGEGDALGQEEKRLVSKYLLESKLNGIEVDEASKQELREVLEKLSSERSKFHGKREVAVKKFSHIVKDAALMQEFPPGVLQALAVDPGQVVKGPWKITLQPFVVQNFLEYCPDRTQRWNVWQADTRKCSNHTDKALENSTHLEVIRGLRKRQAKLLGYESFAHMSMETKMVESIEYLRGTLSELLQYARPALDNELASLEGFAAANGFKGKLDIYDVPYWRRRQLTDVHHFDREAMREYFPMPRVQQGLFQLAESLFDIRIVERTSGVDTWHEDVKFYDIFDGKRGTEPLAGFYTDLYSREEEKISVAGNSGWMVGIVNKSVVAQDKPLAALICNFPAPLYGKPSLLSLDDVQILFHKFGHALQHLLTETHYSELAGLSNVEWDAVEVSGHVLTHLLQDPDVVRSISSHYGTEQPLPEECLLAIQKRHTHLAGYSLCRELYHSNLDLELHLSSDYWLDIVKRLYPLFHPFPLDKKDAHPCSMTAIFSGDWGAAYYSRLWSRLVAADVYSAFAEAKSKGGDGALPEAGRRFRSTFLASGGGCHPAEVFRQFRGRDPSPKALLQLLGIYKPIHGTGAASGVGAPPKKEAE</sequence>
<keyword evidence="6 7" id="KW-0482">Metalloprotease</keyword>
<evidence type="ECO:0000313" key="9">
    <source>
        <dbReference type="EMBL" id="JAV26575.1"/>
    </source>
</evidence>
<dbReference type="InterPro" id="IPR045090">
    <property type="entry name" value="Pept_M3A_M3B"/>
</dbReference>
<evidence type="ECO:0000256" key="5">
    <source>
        <dbReference type="ARBA" id="ARBA00022833"/>
    </source>
</evidence>
<dbReference type="AlphaFoldDB" id="A0A1Q3FGA7"/>
<comment type="cofactor">
    <cofactor evidence="7">
        <name>Zn(2+)</name>
        <dbReference type="ChEBI" id="CHEBI:29105"/>
    </cofactor>
    <text evidence="7">Binds 1 zinc ion.</text>
</comment>
<dbReference type="PANTHER" id="PTHR11804:SF83">
    <property type="entry name" value="LD37516P"/>
    <property type="match status" value="1"/>
</dbReference>
<evidence type="ECO:0000259" key="8">
    <source>
        <dbReference type="Pfam" id="PF01432"/>
    </source>
</evidence>
<accession>A0A1Q3FGA7</accession>
<dbReference type="Pfam" id="PF01432">
    <property type="entry name" value="Peptidase_M3"/>
    <property type="match status" value="1"/>
</dbReference>
<evidence type="ECO:0000256" key="4">
    <source>
        <dbReference type="ARBA" id="ARBA00022801"/>
    </source>
</evidence>
<dbReference type="SUPFAM" id="SSF55486">
    <property type="entry name" value="Metalloproteases ('zincins'), catalytic domain"/>
    <property type="match status" value="1"/>
</dbReference>
<evidence type="ECO:0000256" key="6">
    <source>
        <dbReference type="ARBA" id="ARBA00023049"/>
    </source>
</evidence>
<keyword evidence="4 7" id="KW-0378">Hydrolase</keyword>
<dbReference type="InterPro" id="IPR024079">
    <property type="entry name" value="MetalloPept_cat_dom_sf"/>
</dbReference>
<dbReference type="CDD" id="cd06456">
    <property type="entry name" value="M3A_DCP"/>
    <property type="match status" value="1"/>
</dbReference>
<evidence type="ECO:0000256" key="1">
    <source>
        <dbReference type="ARBA" id="ARBA00006040"/>
    </source>
</evidence>
<name>A0A1Q3FGA7_CULTA</name>
<organism evidence="9">
    <name type="scientific">Culex tarsalis</name>
    <name type="common">Encephalitis mosquito</name>
    <dbReference type="NCBI Taxonomy" id="7177"/>
    <lineage>
        <taxon>Eukaryota</taxon>
        <taxon>Metazoa</taxon>
        <taxon>Ecdysozoa</taxon>
        <taxon>Arthropoda</taxon>
        <taxon>Hexapoda</taxon>
        <taxon>Insecta</taxon>
        <taxon>Pterygota</taxon>
        <taxon>Neoptera</taxon>
        <taxon>Endopterygota</taxon>
        <taxon>Diptera</taxon>
        <taxon>Nematocera</taxon>
        <taxon>Culicoidea</taxon>
        <taxon>Culicidae</taxon>
        <taxon>Culicinae</taxon>
        <taxon>Culicini</taxon>
        <taxon>Culex</taxon>
        <taxon>Culex</taxon>
    </lineage>
</organism>
<evidence type="ECO:0000256" key="2">
    <source>
        <dbReference type="ARBA" id="ARBA00022670"/>
    </source>
</evidence>
<dbReference type="FunFam" id="3.40.390.10:FF:000059">
    <property type="entry name" value="Oligopeptidase, putative"/>
    <property type="match status" value="1"/>
</dbReference>
<dbReference type="InterPro" id="IPR034005">
    <property type="entry name" value="M3A_DCP"/>
</dbReference>
<evidence type="ECO:0000256" key="3">
    <source>
        <dbReference type="ARBA" id="ARBA00022723"/>
    </source>
</evidence>
<keyword evidence="5 7" id="KW-0862">Zinc</keyword>
<dbReference type="InterPro" id="IPR024077">
    <property type="entry name" value="Neurolysin/TOP_dom2"/>
</dbReference>
<dbReference type="PANTHER" id="PTHR11804">
    <property type="entry name" value="PROTEASE M3 THIMET OLIGOPEPTIDASE-RELATED"/>
    <property type="match status" value="1"/>
</dbReference>
<dbReference type="Gene3D" id="1.10.1370.10">
    <property type="entry name" value="Neurolysin, domain 3"/>
    <property type="match status" value="1"/>
</dbReference>
<dbReference type="Gene3D" id="3.40.390.10">
    <property type="entry name" value="Collagenase (Catalytic Domain)"/>
    <property type="match status" value="1"/>
</dbReference>
<dbReference type="GO" id="GO:0004222">
    <property type="term" value="F:metalloendopeptidase activity"/>
    <property type="evidence" value="ECO:0007669"/>
    <property type="project" value="InterPro"/>
</dbReference>
<dbReference type="GO" id="GO:0046872">
    <property type="term" value="F:metal ion binding"/>
    <property type="evidence" value="ECO:0007669"/>
    <property type="project" value="UniProtKB-UniRule"/>
</dbReference>
<dbReference type="EMBL" id="GFDL01008470">
    <property type="protein sequence ID" value="JAV26575.1"/>
    <property type="molecule type" value="Transcribed_RNA"/>
</dbReference>
<comment type="similarity">
    <text evidence="1 7">Belongs to the peptidase M3 family.</text>
</comment>
<dbReference type="InterPro" id="IPR001567">
    <property type="entry name" value="Pept_M3A_M3B_dom"/>
</dbReference>